<reference evidence="2 3" key="1">
    <citation type="submission" date="2009-12" db="EMBL/GenBank/DDBJ databases">
        <title>The draft genome of Batrachochytrium dendrobatidis.</title>
        <authorList>
            <consortium name="US DOE Joint Genome Institute (JGI-PGF)"/>
            <person name="Kuo A."/>
            <person name="Salamov A."/>
            <person name="Schmutz J."/>
            <person name="Lucas S."/>
            <person name="Pitluck S."/>
            <person name="Rosenblum E."/>
            <person name="Stajich J."/>
            <person name="Eisen M."/>
            <person name="Grigoriev I.V."/>
        </authorList>
    </citation>
    <scope>NUCLEOTIDE SEQUENCE [LARGE SCALE GENOMIC DNA]</scope>
    <source>
        <strain evidence="3">JAM81 / FGSC 10211</strain>
    </source>
</reference>
<dbReference type="PANTHER" id="PTHR33211">
    <property type="entry name" value="EXPRESSED PROTEIN"/>
    <property type="match status" value="1"/>
</dbReference>
<dbReference type="PANTHER" id="PTHR33211:SF107">
    <property type="entry name" value="NON-SPECIFIC SERINE_THREONINE PROTEIN KINASE"/>
    <property type="match status" value="1"/>
</dbReference>
<dbReference type="OrthoDB" id="4851849at2759"/>
<gene>
    <name evidence="2" type="ORF">BATDEDRAFT_24653</name>
</gene>
<dbReference type="GeneID" id="18238552"/>
<keyword evidence="3" id="KW-1185">Reference proteome</keyword>
<dbReference type="InterPro" id="IPR027796">
    <property type="entry name" value="OTT_1508_deam-like"/>
</dbReference>
<dbReference type="Proteomes" id="UP000007241">
    <property type="component" value="Unassembled WGS sequence"/>
</dbReference>
<protein>
    <submittedName>
        <fullName evidence="2">Uncharacterized protein</fullName>
    </submittedName>
</protein>
<sequence length="476" mass="54245">MTDTAEYTPQANHLANSPVTKIFPTNGPFPDADPGTEAEFTRMCEQLKRPIQMLLKKEIVWRKRNPLHFWQSLAFTLRSEDLTRVAVSSFVDTMGHNKLYIASNDPMTSAQQQEVTEIVQMFLDLRPANEIAAKLLPRHLPYIIKQFDKITRLQLEAFAAEYPGDLSSTVKTLSVKNISGDALSLDDIRPLLNLIVENRKSLRAMKDDSTMGTSKAAKKRPIICARWIRVGEEIHFVLKKVRKHQPDPALQSLSRHFQFTSLGCHAELAILKTAKDCCASRTLYIGVSKRPCYCCSLFFKAVQENQSTTFDISIVTTHGKLYGRWNRIEGCFDKEFNQVWAKVIEDITARKKYLTHQTDDNSSESDDDYRPTAELTSPSLKTASHSWTMGFPSAAIMSVGISTAEEPRWVARIRKFKEFQANAQPEFRNVTKYAEVLCGTLFPEDIRKIAHLGFICVYPSGYRYDVKKPEDFIIER</sequence>
<dbReference type="RefSeq" id="XP_006678507.1">
    <property type="nucleotide sequence ID" value="XM_006678444.1"/>
</dbReference>
<evidence type="ECO:0000313" key="2">
    <source>
        <dbReference type="EMBL" id="EGF81028.1"/>
    </source>
</evidence>
<feature type="region of interest" description="Disordered" evidence="1">
    <location>
        <begin position="355"/>
        <end position="374"/>
    </location>
</feature>
<dbReference type="Pfam" id="PF14441">
    <property type="entry name" value="OTT_1508_deam"/>
    <property type="match status" value="1"/>
</dbReference>
<proteinExistence type="predicted"/>
<name>F4P204_BATDJ</name>
<evidence type="ECO:0000313" key="3">
    <source>
        <dbReference type="Proteomes" id="UP000007241"/>
    </source>
</evidence>
<dbReference type="EMBL" id="GL882883">
    <property type="protein sequence ID" value="EGF81028.1"/>
    <property type="molecule type" value="Genomic_DNA"/>
</dbReference>
<accession>F4P204</accession>
<dbReference type="InParanoid" id="F4P204"/>
<dbReference type="HOGENOM" id="CLU_045409_0_0_1"/>
<evidence type="ECO:0000256" key="1">
    <source>
        <dbReference type="SAM" id="MobiDB-lite"/>
    </source>
</evidence>
<dbReference type="AlphaFoldDB" id="F4P204"/>
<organism evidence="2 3">
    <name type="scientific">Batrachochytrium dendrobatidis (strain JAM81 / FGSC 10211)</name>
    <name type="common">Frog chytrid fungus</name>
    <dbReference type="NCBI Taxonomy" id="684364"/>
    <lineage>
        <taxon>Eukaryota</taxon>
        <taxon>Fungi</taxon>
        <taxon>Fungi incertae sedis</taxon>
        <taxon>Chytridiomycota</taxon>
        <taxon>Chytridiomycota incertae sedis</taxon>
        <taxon>Chytridiomycetes</taxon>
        <taxon>Rhizophydiales</taxon>
        <taxon>Rhizophydiales incertae sedis</taxon>
        <taxon>Batrachochytrium</taxon>
    </lineage>
</organism>